<dbReference type="AlphaFoldDB" id="A0A0K9PGN7"/>
<dbReference type="Pfam" id="PF05605">
    <property type="entry name" value="zf-Di19"/>
    <property type="match status" value="1"/>
</dbReference>
<dbReference type="EMBL" id="LFYR01000864">
    <property type="protein sequence ID" value="KMZ68106.1"/>
    <property type="molecule type" value="Genomic_DNA"/>
</dbReference>
<dbReference type="InterPro" id="IPR027935">
    <property type="entry name" value="Di19_C"/>
</dbReference>
<name>A0A0K9PGN7_ZOSMR</name>
<dbReference type="PANTHER" id="PTHR31875:SF6">
    <property type="entry name" value="PROTEIN DEHYDRATION-INDUCED 19"/>
    <property type="match status" value="1"/>
</dbReference>
<organism evidence="5 6">
    <name type="scientific">Zostera marina</name>
    <name type="common">Eelgrass</name>
    <dbReference type="NCBI Taxonomy" id="29655"/>
    <lineage>
        <taxon>Eukaryota</taxon>
        <taxon>Viridiplantae</taxon>
        <taxon>Streptophyta</taxon>
        <taxon>Embryophyta</taxon>
        <taxon>Tracheophyta</taxon>
        <taxon>Spermatophyta</taxon>
        <taxon>Magnoliopsida</taxon>
        <taxon>Liliopsida</taxon>
        <taxon>Zosteraceae</taxon>
        <taxon>Zostera</taxon>
    </lineage>
</organism>
<comment type="similarity">
    <text evidence="1">Belongs to the Di19 family.</text>
</comment>
<feature type="compositionally biased region" description="Polar residues" evidence="2">
    <location>
        <begin position="176"/>
        <end position="195"/>
    </location>
</feature>
<evidence type="ECO:0000259" key="3">
    <source>
        <dbReference type="Pfam" id="PF05605"/>
    </source>
</evidence>
<gene>
    <name evidence="5" type="ORF">ZOSMA_24G01290</name>
</gene>
<dbReference type="Pfam" id="PF14571">
    <property type="entry name" value="Di19_C"/>
    <property type="match status" value="1"/>
</dbReference>
<keyword evidence="6" id="KW-1185">Reference proteome</keyword>
<dbReference type="InterPro" id="IPR033347">
    <property type="entry name" value="Di19"/>
</dbReference>
<evidence type="ECO:0000256" key="1">
    <source>
        <dbReference type="ARBA" id="ARBA00007109"/>
    </source>
</evidence>
<feature type="domain" description="Di19 zinc-binding" evidence="3">
    <location>
        <begin position="45"/>
        <end position="97"/>
    </location>
</feature>
<protein>
    <submittedName>
        <fullName evidence="5">Protein DEHYDRATION-INDUCED 19</fullName>
    </submittedName>
</protein>
<proteinExistence type="inferred from homology"/>
<comment type="caution">
    <text evidence="5">The sequence shown here is derived from an EMBL/GenBank/DDBJ whole genome shotgun (WGS) entry which is preliminary data.</text>
</comment>
<dbReference type="Proteomes" id="UP000036987">
    <property type="component" value="Unassembled WGS sequence"/>
</dbReference>
<accession>A0A0K9PGN7</accession>
<dbReference type="InterPro" id="IPR008598">
    <property type="entry name" value="Di19_Zn-bd"/>
</dbReference>
<dbReference type="OrthoDB" id="7873042at2759"/>
<evidence type="ECO:0000256" key="2">
    <source>
        <dbReference type="SAM" id="MobiDB-lite"/>
    </source>
</evidence>
<evidence type="ECO:0000259" key="4">
    <source>
        <dbReference type="Pfam" id="PF14571"/>
    </source>
</evidence>
<evidence type="ECO:0000313" key="6">
    <source>
        <dbReference type="Proteomes" id="UP000036987"/>
    </source>
</evidence>
<reference evidence="6" key="1">
    <citation type="journal article" date="2016" name="Nature">
        <title>The genome of the seagrass Zostera marina reveals angiosperm adaptation to the sea.</title>
        <authorList>
            <person name="Olsen J.L."/>
            <person name="Rouze P."/>
            <person name="Verhelst B."/>
            <person name="Lin Y.-C."/>
            <person name="Bayer T."/>
            <person name="Collen J."/>
            <person name="Dattolo E."/>
            <person name="De Paoli E."/>
            <person name="Dittami S."/>
            <person name="Maumus F."/>
            <person name="Michel G."/>
            <person name="Kersting A."/>
            <person name="Lauritano C."/>
            <person name="Lohaus R."/>
            <person name="Toepel M."/>
            <person name="Tonon T."/>
            <person name="Vanneste K."/>
            <person name="Amirebrahimi M."/>
            <person name="Brakel J."/>
            <person name="Bostroem C."/>
            <person name="Chovatia M."/>
            <person name="Grimwood J."/>
            <person name="Jenkins J.W."/>
            <person name="Jueterbock A."/>
            <person name="Mraz A."/>
            <person name="Stam W.T."/>
            <person name="Tice H."/>
            <person name="Bornberg-Bauer E."/>
            <person name="Green P.J."/>
            <person name="Pearson G.A."/>
            <person name="Procaccini G."/>
            <person name="Duarte C.M."/>
            <person name="Schmutz J."/>
            <person name="Reusch T.B.H."/>
            <person name="Van de Peer Y."/>
        </authorList>
    </citation>
    <scope>NUCLEOTIDE SEQUENCE [LARGE SCALE GENOMIC DNA]</scope>
    <source>
        <strain evidence="6">cv. Finnish</strain>
    </source>
</reference>
<feature type="region of interest" description="Disordered" evidence="2">
    <location>
        <begin position="169"/>
        <end position="201"/>
    </location>
</feature>
<dbReference type="OMA" id="LEDEHPC"/>
<feature type="domain" description="Di19 C-terminal" evidence="4">
    <location>
        <begin position="120"/>
        <end position="230"/>
    </location>
</feature>
<evidence type="ECO:0000313" key="5">
    <source>
        <dbReference type="EMBL" id="KMZ68106.1"/>
    </source>
</evidence>
<sequence>MDADLWASRLAAAKRQYSLQQQNQNSQFDRLGMDDYEMEEEMRLEFPCPYCYEEYDITALCVHLEDEHPFESKVIICSICSAKVNRNLLNHITSQHRHLFKMSSRRKRLRKVSIPSSQSFSLMGKDLREAHLQALLASSGLRPCYDDPPPAAVPDSLLSSLVLNYPTPEADVPKPTTVSTPDDTSKNTMVSSKTWKSGLDPSLTYEEREQKLKQAAVRATFVQGLLISTLFGD</sequence>
<dbReference type="PANTHER" id="PTHR31875">
    <property type="entry name" value="PROTEIN DEHYDRATION-INDUCED 19"/>
    <property type="match status" value="1"/>
</dbReference>